<sequence>MNDHISDNGAEGQPLFQPIARIDCHFAGEKAAGFRRALDVVPPNPGWRRAWVALSGEDRIVGHADLRAHPAPCMEHRCLLGMGVHRQWRRSGLGQRLLNAAIEWAQADQQMAWIDLQVIASNHAAVRLYERAGFTGAGLVQDCFRVDGRQVDYLSMALPVQAR</sequence>
<dbReference type="InterPro" id="IPR016181">
    <property type="entry name" value="Acyl_CoA_acyltransferase"/>
</dbReference>
<dbReference type="Pfam" id="PF00583">
    <property type="entry name" value="Acetyltransf_1"/>
    <property type="match status" value="1"/>
</dbReference>
<dbReference type="AlphaFoldDB" id="A0A6I6HQ25"/>
<dbReference type="CDD" id="cd04301">
    <property type="entry name" value="NAT_SF"/>
    <property type="match status" value="1"/>
</dbReference>
<evidence type="ECO:0000256" key="2">
    <source>
        <dbReference type="ARBA" id="ARBA00023315"/>
    </source>
</evidence>
<evidence type="ECO:0000256" key="1">
    <source>
        <dbReference type="ARBA" id="ARBA00022679"/>
    </source>
</evidence>
<dbReference type="GO" id="GO:0016747">
    <property type="term" value="F:acyltransferase activity, transferring groups other than amino-acyl groups"/>
    <property type="evidence" value="ECO:0007669"/>
    <property type="project" value="InterPro"/>
</dbReference>
<dbReference type="InterPro" id="IPR050680">
    <property type="entry name" value="YpeA/RimI_acetyltransf"/>
</dbReference>
<dbReference type="SUPFAM" id="SSF55729">
    <property type="entry name" value="Acyl-CoA N-acyltransferases (Nat)"/>
    <property type="match status" value="1"/>
</dbReference>
<gene>
    <name evidence="4" type="ORF">GOQ09_13445</name>
</gene>
<feature type="domain" description="N-acetyltransferase" evidence="3">
    <location>
        <begin position="3"/>
        <end position="161"/>
    </location>
</feature>
<keyword evidence="2" id="KW-0012">Acyltransferase</keyword>
<organism evidence="4 5">
    <name type="scientific">Variovorax paradoxus</name>
    <dbReference type="NCBI Taxonomy" id="34073"/>
    <lineage>
        <taxon>Bacteria</taxon>
        <taxon>Pseudomonadati</taxon>
        <taxon>Pseudomonadota</taxon>
        <taxon>Betaproteobacteria</taxon>
        <taxon>Burkholderiales</taxon>
        <taxon>Comamonadaceae</taxon>
        <taxon>Variovorax</taxon>
    </lineage>
</organism>
<dbReference type="Proteomes" id="UP000425817">
    <property type="component" value="Chromosome"/>
</dbReference>
<dbReference type="PANTHER" id="PTHR43420">
    <property type="entry name" value="ACETYLTRANSFERASE"/>
    <property type="match status" value="1"/>
</dbReference>
<name>A0A6I6HQ25_VARPD</name>
<protein>
    <submittedName>
        <fullName evidence="4">GNAT family N-acetyltransferase</fullName>
    </submittedName>
</protein>
<dbReference type="InterPro" id="IPR000182">
    <property type="entry name" value="GNAT_dom"/>
</dbReference>
<dbReference type="EMBL" id="CP046622">
    <property type="protein sequence ID" value="QGW84999.1"/>
    <property type="molecule type" value="Genomic_DNA"/>
</dbReference>
<evidence type="ECO:0000313" key="5">
    <source>
        <dbReference type="Proteomes" id="UP000425817"/>
    </source>
</evidence>
<keyword evidence="1 4" id="KW-0808">Transferase</keyword>
<dbReference type="Gene3D" id="3.40.630.30">
    <property type="match status" value="1"/>
</dbReference>
<reference evidence="4 5" key="1">
    <citation type="submission" date="2019-12" db="EMBL/GenBank/DDBJ databases">
        <title>Hybrid Genome Assemblies of two High G+C Isolates from Undergraduate Microbiology Courses.</title>
        <authorList>
            <person name="Ne Ville C.J."/>
            <person name="Enright D."/>
            <person name="Hernandez I."/>
            <person name="Dodsworth J."/>
            <person name="Orwin P.M."/>
        </authorList>
    </citation>
    <scope>NUCLEOTIDE SEQUENCE [LARGE SCALE GENOMIC DNA]</scope>
    <source>
        <strain evidence="4 5">CSUSB</strain>
    </source>
</reference>
<accession>A0A6I6HQ25</accession>
<evidence type="ECO:0000259" key="3">
    <source>
        <dbReference type="PROSITE" id="PS51186"/>
    </source>
</evidence>
<proteinExistence type="predicted"/>
<dbReference type="PROSITE" id="PS51186">
    <property type="entry name" value="GNAT"/>
    <property type="match status" value="1"/>
</dbReference>
<dbReference type="OrthoDB" id="336415at2"/>
<evidence type="ECO:0000313" key="4">
    <source>
        <dbReference type="EMBL" id="QGW84999.1"/>
    </source>
</evidence>